<proteinExistence type="predicted"/>
<gene>
    <name evidence="2" type="ORF">BKA16_004780</name>
</gene>
<protein>
    <submittedName>
        <fullName evidence="2">Uncharacterized protein</fullName>
    </submittedName>
</protein>
<feature type="region of interest" description="Disordered" evidence="1">
    <location>
        <begin position="1"/>
        <end position="69"/>
    </location>
</feature>
<dbReference type="Proteomes" id="UP000551501">
    <property type="component" value="Unassembled WGS sequence"/>
</dbReference>
<name>A0A840EYI8_9ACTN</name>
<feature type="compositionally biased region" description="Basic and acidic residues" evidence="1">
    <location>
        <begin position="15"/>
        <end position="25"/>
    </location>
</feature>
<sequence length="111" mass="12246">MTVERKPAISRITKHPAEDLPERPGAEPARSAPGHQEPMRPYSTAEVPSDGGGEVERFSDQLNTKMRPSTRRALGEAIIVHEYRSGSKASIQSVIDAAILEYIDKHDLKRG</sequence>
<dbReference type="AlphaFoldDB" id="A0A840EYI8"/>
<evidence type="ECO:0000313" key="2">
    <source>
        <dbReference type="EMBL" id="MBB4138155.1"/>
    </source>
</evidence>
<comment type="caution">
    <text evidence="2">The sequence shown here is derived from an EMBL/GenBank/DDBJ whole genome shotgun (WGS) entry which is preliminary data.</text>
</comment>
<evidence type="ECO:0000256" key="1">
    <source>
        <dbReference type="SAM" id="MobiDB-lite"/>
    </source>
</evidence>
<accession>A0A840EYI8</accession>
<evidence type="ECO:0000313" key="3">
    <source>
        <dbReference type="Proteomes" id="UP000551501"/>
    </source>
</evidence>
<dbReference type="EMBL" id="JACIFP010000003">
    <property type="protein sequence ID" value="MBB4138155.1"/>
    <property type="molecule type" value="Genomic_DNA"/>
</dbReference>
<organism evidence="2 3">
    <name type="scientific">Gordonia humi</name>
    <dbReference type="NCBI Taxonomy" id="686429"/>
    <lineage>
        <taxon>Bacteria</taxon>
        <taxon>Bacillati</taxon>
        <taxon>Actinomycetota</taxon>
        <taxon>Actinomycetes</taxon>
        <taxon>Mycobacteriales</taxon>
        <taxon>Gordoniaceae</taxon>
        <taxon>Gordonia</taxon>
    </lineage>
</organism>
<reference evidence="2 3" key="1">
    <citation type="submission" date="2020-08" db="EMBL/GenBank/DDBJ databases">
        <title>Sequencing the genomes of 1000 actinobacteria strains.</title>
        <authorList>
            <person name="Klenk H.-P."/>
        </authorList>
    </citation>
    <scope>NUCLEOTIDE SEQUENCE [LARGE SCALE GENOMIC DNA]</scope>
    <source>
        <strain evidence="2 3">DSM 45298</strain>
    </source>
</reference>
<keyword evidence="3" id="KW-1185">Reference proteome</keyword>
<dbReference type="RefSeq" id="WP_183373383.1">
    <property type="nucleotide sequence ID" value="NZ_BAABHL010000148.1"/>
</dbReference>